<evidence type="ECO:0000313" key="3">
    <source>
        <dbReference type="Proteomes" id="UP000246464"/>
    </source>
</evidence>
<organism evidence="2 3">
    <name type="scientific">Scophthalmus maximus</name>
    <name type="common">Turbot</name>
    <name type="synonym">Psetta maxima</name>
    <dbReference type="NCBI Taxonomy" id="52904"/>
    <lineage>
        <taxon>Eukaryota</taxon>
        <taxon>Metazoa</taxon>
        <taxon>Chordata</taxon>
        <taxon>Craniata</taxon>
        <taxon>Vertebrata</taxon>
        <taxon>Euteleostomi</taxon>
        <taxon>Actinopterygii</taxon>
        <taxon>Neopterygii</taxon>
        <taxon>Teleostei</taxon>
        <taxon>Neoteleostei</taxon>
        <taxon>Acanthomorphata</taxon>
        <taxon>Carangaria</taxon>
        <taxon>Pleuronectiformes</taxon>
        <taxon>Pleuronectoidei</taxon>
        <taxon>Scophthalmidae</taxon>
        <taxon>Scophthalmus</taxon>
    </lineage>
</organism>
<reference evidence="2 3" key="1">
    <citation type="submission" date="2017-12" db="EMBL/GenBank/DDBJ databases">
        <title>Integrating genomic resources of turbot (Scophthalmus maximus) in depth evaluation of genetic and physical mapping variation across individuals.</title>
        <authorList>
            <person name="Martinez P."/>
        </authorList>
    </citation>
    <scope>NUCLEOTIDE SEQUENCE [LARGE SCALE GENOMIC DNA]</scope>
</reference>
<dbReference type="EMBL" id="CP026243">
    <property type="protein sequence ID" value="AWO96900.1"/>
    <property type="molecule type" value="Genomic_DNA"/>
</dbReference>
<evidence type="ECO:0000256" key="1">
    <source>
        <dbReference type="SAM" id="MobiDB-lite"/>
    </source>
</evidence>
<protein>
    <submittedName>
        <fullName evidence="2">Uncharacterized protein</fullName>
    </submittedName>
</protein>
<feature type="region of interest" description="Disordered" evidence="1">
    <location>
        <begin position="25"/>
        <end position="83"/>
    </location>
</feature>
<gene>
    <name evidence="2" type="ORF">SMAX5B_012013</name>
</gene>
<evidence type="ECO:0000313" key="2">
    <source>
        <dbReference type="EMBL" id="AWO96900.1"/>
    </source>
</evidence>
<sequence length="185" mass="19953">MISQSTVHLWKYIRTGQPRLQTSALLQSPREETTGSRPEERLEEELSMTAGESGPAGGLTQSTSFKSRVSARRSPTPRSKRSVITRLPAAEGFLSAAPHCPCGETERETAKPVSLRGSTQVQFSSYRPTVALRAAAMRVFASRMQCESSVAREQGAAVRAADWTTGGRGPLAGSPAVKVNRRVLP</sequence>
<dbReference type="AlphaFoldDB" id="A0A2U9AZ40"/>
<name>A0A2U9AZ40_SCOMX</name>
<dbReference type="Proteomes" id="UP000246464">
    <property type="component" value="Chromosome 1"/>
</dbReference>
<accession>A0A2U9AZ40</accession>
<proteinExistence type="predicted"/>
<feature type="compositionally biased region" description="Basic and acidic residues" evidence="1">
    <location>
        <begin position="29"/>
        <end position="40"/>
    </location>
</feature>
<keyword evidence="3" id="KW-1185">Reference proteome</keyword>